<evidence type="ECO:0000256" key="7">
    <source>
        <dbReference type="ARBA" id="ARBA00022527"/>
    </source>
</evidence>
<evidence type="ECO:0000256" key="12">
    <source>
        <dbReference type="ARBA" id="ARBA00022840"/>
    </source>
</evidence>
<evidence type="ECO:0000313" key="19">
    <source>
        <dbReference type="Proteomes" id="UP001444071"/>
    </source>
</evidence>
<comment type="similarity">
    <text evidence="3">Belongs to the protein kinase superfamily. STE Ser/Thr protein kinase family. STE20 subfamily.</text>
</comment>
<comment type="caution">
    <text evidence="18">The sequence shown here is derived from an EMBL/GenBank/DDBJ whole genome shotgun (WGS) entry which is preliminary data.</text>
</comment>
<keyword evidence="6" id="KW-0963">Cytoplasm</keyword>
<keyword evidence="8" id="KW-0808">Transferase</keyword>
<feature type="compositionally biased region" description="Basic and acidic residues" evidence="17">
    <location>
        <begin position="1"/>
        <end position="11"/>
    </location>
</feature>
<protein>
    <recommendedName>
        <fullName evidence="4">non-specific serine/threonine protein kinase</fullName>
        <ecNumber evidence="4">2.7.11.1</ecNumber>
    </recommendedName>
</protein>
<dbReference type="PANTHER" id="PTHR47167">
    <property type="entry name" value="SERINE/THREONINE-PROTEIN KINASE TAO1-LIKE PROTEIN"/>
    <property type="match status" value="1"/>
</dbReference>
<evidence type="ECO:0000256" key="11">
    <source>
        <dbReference type="ARBA" id="ARBA00022777"/>
    </source>
</evidence>
<dbReference type="InterPro" id="IPR051234">
    <property type="entry name" value="TAO_STE20_kinase"/>
</dbReference>
<comment type="catalytic activity">
    <reaction evidence="16">
        <text>L-seryl-[protein] + ATP = O-phospho-L-seryl-[protein] + ADP + H(+)</text>
        <dbReference type="Rhea" id="RHEA:17989"/>
        <dbReference type="Rhea" id="RHEA-COMP:9863"/>
        <dbReference type="Rhea" id="RHEA-COMP:11604"/>
        <dbReference type="ChEBI" id="CHEBI:15378"/>
        <dbReference type="ChEBI" id="CHEBI:29999"/>
        <dbReference type="ChEBI" id="CHEBI:30616"/>
        <dbReference type="ChEBI" id="CHEBI:83421"/>
        <dbReference type="ChEBI" id="CHEBI:456216"/>
        <dbReference type="EC" id="2.7.11.1"/>
    </reaction>
</comment>
<feature type="region of interest" description="Disordered" evidence="17">
    <location>
        <begin position="1"/>
        <end position="119"/>
    </location>
</feature>
<evidence type="ECO:0000256" key="5">
    <source>
        <dbReference type="ARBA" id="ARBA00022475"/>
    </source>
</evidence>
<evidence type="ECO:0000256" key="16">
    <source>
        <dbReference type="ARBA" id="ARBA00048679"/>
    </source>
</evidence>
<evidence type="ECO:0000313" key="18">
    <source>
        <dbReference type="EMBL" id="MEQ2273062.1"/>
    </source>
</evidence>
<keyword evidence="9" id="KW-0547">Nucleotide-binding</keyword>
<keyword evidence="7" id="KW-0723">Serine/threonine-protein kinase</keyword>
<evidence type="ECO:0000256" key="17">
    <source>
        <dbReference type="SAM" id="MobiDB-lite"/>
    </source>
</evidence>
<feature type="compositionally biased region" description="Basic and acidic residues" evidence="17">
    <location>
        <begin position="84"/>
        <end position="111"/>
    </location>
</feature>
<evidence type="ECO:0000256" key="9">
    <source>
        <dbReference type="ARBA" id="ARBA00022741"/>
    </source>
</evidence>
<evidence type="ECO:0000256" key="2">
    <source>
        <dbReference type="ARBA" id="ARBA00004496"/>
    </source>
</evidence>
<evidence type="ECO:0000256" key="15">
    <source>
        <dbReference type="ARBA" id="ARBA00047899"/>
    </source>
</evidence>
<evidence type="ECO:0000256" key="3">
    <source>
        <dbReference type="ARBA" id="ARBA00008874"/>
    </source>
</evidence>
<comment type="catalytic activity">
    <reaction evidence="15">
        <text>L-threonyl-[protein] + ATP = O-phospho-L-threonyl-[protein] + ADP + H(+)</text>
        <dbReference type="Rhea" id="RHEA:46608"/>
        <dbReference type="Rhea" id="RHEA-COMP:11060"/>
        <dbReference type="Rhea" id="RHEA-COMP:11605"/>
        <dbReference type="ChEBI" id="CHEBI:15378"/>
        <dbReference type="ChEBI" id="CHEBI:30013"/>
        <dbReference type="ChEBI" id="CHEBI:30616"/>
        <dbReference type="ChEBI" id="CHEBI:61977"/>
        <dbReference type="ChEBI" id="CHEBI:456216"/>
        <dbReference type="EC" id="2.7.11.1"/>
    </reaction>
</comment>
<keyword evidence="5" id="KW-1003">Cell membrane</keyword>
<evidence type="ECO:0000256" key="8">
    <source>
        <dbReference type="ARBA" id="ARBA00022679"/>
    </source>
</evidence>
<dbReference type="Proteomes" id="UP001444071">
    <property type="component" value="Unassembled WGS sequence"/>
</dbReference>
<evidence type="ECO:0000256" key="1">
    <source>
        <dbReference type="ARBA" id="ARBA00004202"/>
    </source>
</evidence>
<evidence type="ECO:0000256" key="13">
    <source>
        <dbReference type="ARBA" id="ARBA00023054"/>
    </source>
</evidence>
<organism evidence="18 19">
    <name type="scientific">Xenotaenia resolanae</name>
    <dbReference type="NCBI Taxonomy" id="208358"/>
    <lineage>
        <taxon>Eukaryota</taxon>
        <taxon>Metazoa</taxon>
        <taxon>Chordata</taxon>
        <taxon>Craniata</taxon>
        <taxon>Vertebrata</taxon>
        <taxon>Euteleostomi</taxon>
        <taxon>Actinopterygii</taxon>
        <taxon>Neopterygii</taxon>
        <taxon>Teleostei</taxon>
        <taxon>Neoteleostei</taxon>
        <taxon>Acanthomorphata</taxon>
        <taxon>Ovalentaria</taxon>
        <taxon>Atherinomorphae</taxon>
        <taxon>Cyprinodontiformes</taxon>
        <taxon>Goodeidae</taxon>
        <taxon>Xenotaenia</taxon>
    </lineage>
</organism>
<evidence type="ECO:0000256" key="14">
    <source>
        <dbReference type="ARBA" id="ARBA00023136"/>
    </source>
</evidence>
<keyword evidence="11" id="KW-0418">Kinase</keyword>
<dbReference type="PANTHER" id="PTHR47167:SF10">
    <property type="entry name" value="SERINE_THREONINE-PROTEIN KINASE TAO3"/>
    <property type="match status" value="1"/>
</dbReference>
<keyword evidence="19" id="KW-1185">Reference proteome</keyword>
<accession>A0ABV0WTW8</accession>
<keyword evidence="13" id="KW-0175">Coiled coil</keyword>
<proteinExistence type="inferred from homology"/>
<reference evidence="18 19" key="1">
    <citation type="submission" date="2021-06" db="EMBL/GenBank/DDBJ databases">
        <authorList>
            <person name="Palmer J.M."/>
        </authorList>
    </citation>
    <scope>NUCLEOTIDE SEQUENCE [LARGE SCALE GENOMIC DNA]</scope>
    <source>
        <strain evidence="18 19">XR_2019</strain>
        <tissue evidence="18">Muscle</tissue>
    </source>
</reference>
<dbReference type="EC" id="2.7.11.1" evidence="4"/>
<gene>
    <name evidence="18" type="ORF">XENORESO_021041</name>
</gene>
<dbReference type="EMBL" id="JAHRIM010070922">
    <property type="protein sequence ID" value="MEQ2273062.1"/>
    <property type="molecule type" value="Genomic_DNA"/>
</dbReference>
<feature type="compositionally biased region" description="Low complexity" evidence="17">
    <location>
        <begin position="39"/>
        <end position="56"/>
    </location>
</feature>
<sequence length="175" mass="19666">MKKILYQEKHNGPMGESQEEEEDSEAASCKMNSLGSNHSIPSTSVSTGSQSSSVNSMQEVLDDGCSDMTMMHPQDYSSTLESSAHTKKDHQYNWDDGIHRDHRPEPRHASSDKSSQASNYKSKTGFATIKSASLVKRNQNLSFFRCFFFHKDFFICLRVLESIISRAFTLKAGLL</sequence>
<evidence type="ECO:0000256" key="10">
    <source>
        <dbReference type="ARBA" id="ARBA00022763"/>
    </source>
</evidence>
<evidence type="ECO:0000256" key="6">
    <source>
        <dbReference type="ARBA" id="ARBA00022490"/>
    </source>
</evidence>
<comment type="subcellular location">
    <subcellularLocation>
        <location evidence="1">Cell membrane</location>
        <topology evidence="1">Peripheral membrane protein</topology>
    </subcellularLocation>
    <subcellularLocation>
        <location evidence="2">Cytoplasm</location>
    </subcellularLocation>
</comment>
<keyword evidence="14" id="KW-0472">Membrane</keyword>
<keyword evidence="10" id="KW-0227">DNA damage</keyword>
<evidence type="ECO:0000256" key="4">
    <source>
        <dbReference type="ARBA" id="ARBA00012513"/>
    </source>
</evidence>
<name>A0ABV0WTW8_9TELE</name>
<keyword evidence="12" id="KW-0067">ATP-binding</keyword>